<dbReference type="PROSITE" id="PS51192">
    <property type="entry name" value="HELICASE_ATP_BIND_1"/>
    <property type="match status" value="1"/>
</dbReference>
<keyword evidence="2" id="KW-1133">Transmembrane helix</keyword>
<dbReference type="InterPro" id="IPR027417">
    <property type="entry name" value="P-loop_NTPase"/>
</dbReference>
<protein>
    <submittedName>
        <fullName evidence="4">Type III restriction enzyme, Res subunit</fullName>
    </submittedName>
</protein>
<dbReference type="Gene3D" id="3.40.50.300">
    <property type="entry name" value="P-loop containing nucleotide triphosphate hydrolases"/>
    <property type="match status" value="1"/>
</dbReference>
<reference evidence="4 5" key="1">
    <citation type="submission" date="2019-07" db="EMBL/GenBank/DDBJ databases">
        <title>Complete Genome Sequence of Leptotrichia wadei Strain JMUB3933.</title>
        <authorList>
            <person name="Watanabe S."/>
            <person name="Cui L."/>
        </authorList>
    </citation>
    <scope>NUCLEOTIDE SEQUENCE [LARGE SCALE GENOMIC DNA]</scope>
    <source>
        <strain evidence="4 5">JMUB3933</strain>
    </source>
</reference>
<dbReference type="RefSeq" id="WP_232049856.1">
    <property type="nucleotide sequence ID" value="NZ_AP019834.1"/>
</dbReference>
<dbReference type="GO" id="GO:0016787">
    <property type="term" value="F:hydrolase activity"/>
    <property type="evidence" value="ECO:0007669"/>
    <property type="project" value="InterPro"/>
</dbReference>
<dbReference type="SMART" id="SM00487">
    <property type="entry name" value="DEXDc"/>
    <property type="match status" value="1"/>
</dbReference>
<dbReference type="InterPro" id="IPR006935">
    <property type="entry name" value="Helicase/UvrB_N"/>
</dbReference>
<feature type="transmembrane region" description="Helical" evidence="2">
    <location>
        <begin position="64"/>
        <end position="85"/>
    </location>
</feature>
<evidence type="ECO:0000313" key="5">
    <source>
        <dbReference type="Proteomes" id="UP000321397"/>
    </source>
</evidence>
<organism evidence="4 5">
    <name type="scientific">Leptotrichia wadei</name>
    <dbReference type="NCBI Taxonomy" id="157687"/>
    <lineage>
        <taxon>Bacteria</taxon>
        <taxon>Fusobacteriati</taxon>
        <taxon>Fusobacteriota</taxon>
        <taxon>Fusobacteriia</taxon>
        <taxon>Fusobacteriales</taxon>
        <taxon>Leptotrichiaceae</taxon>
        <taxon>Leptotrichia</taxon>
    </lineage>
</organism>
<keyword evidence="2" id="KW-0472">Membrane</keyword>
<dbReference type="InterPro" id="IPR050742">
    <property type="entry name" value="Helicase_Restrict-Modif_Enz"/>
</dbReference>
<dbReference type="REBASE" id="355979">
    <property type="entry name" value="Lwa3933ORF520P"/>
</dbReference>
<dbReference type="InterPro" id="IPR014001">
    <property type="entry name" value="Helicase_ATP-bd"/>
</dbReference>
<dbReference type="EMBL" id="AP019834">
    <property type="protein sequence ID" value="BBM47022.1"/>
    <property type="molecule type" value="Genomic_DNA"/>
</dbReference>
<proteinExistence type="predicted"/>
<feature type="domain" description="Helicase ATP-binding" evidence="3">
    <location>
        <begin position="54"/>
        <end position="259"/>
    </location>
</feature>
<name>A0A510K5W7_9FUSO</name>
<keyword evidence="2" id="KW-0812">Transmembrane</keyword>
<dbReference type="PANTHER" id="PTHR47396">
    <property type="entry name" value="TYPE I RESTRICTION ENZYME ECOKI R PROTEIN"/>
    <property type="match status" value="1"/>
</dbReference>
<evidence type="ECO:0000259" key="3">
    <source>
        <dbReference type="PROSITE" id="PS51192"/>
    </source>
</evidence>
<dbReference type="PANTHER" id="PTHR47396:SF1">
    <property type="entry name" value="ATP-DEPENDENT HELICASE IRC3-RELATED"/>
    <property type="match status" value="1"/>
</dbReference>
<dbReference type="GO" id="GO:0005829">
    <property type="term" value="C:cytosol"/>
    <property type="evidence" value="ECO:0007669"/>
    <property type="project" value="TreeGrafter"/>
</dbReference>
<feature type="compositionally biased region" description="Basic and acidic residues" evidence="1">
    <location>
        <begin position="198"/>
        <end position="216"/>
    </location>
</feature>
<evidence type="ECO:0000256" key="2">
    <source>
        <dbReference type="SAM" id="Phobius"/>
    </source>
</evidence>
<gene>
    <name evidence="4" type="ORF">JMUB3933_0522</name>
</gene>
<dbReference type="AlphaFoldDB" id="A0A510K5W7"/>
<dbReference type="Proteomes" id="UP000321397">
    <property type="component" value="Chromosome"/>
</dbReference>
<dbReference type="GO" id="GO:0005524">
    <property type="term" value="F:ATP binding"/>
    <property type="evidence" value="ECO:0007669"/>
    <property type="project" value="InterPro"/>
</dbReference>
<dbReference type="Pfam" id="PF04851">
    <property type="entry name" value="ResIII"/>
    <property type="match status" value="1"/>
</dbReference>
<accession>A0A510K5W7</accession>
<feature type="region of interest" description="Disordered" evidence="1">
    <location>
        <begin position="194"/>
        <end position="216"/>
    </location>
</feature>
<dbReference type="GO" id="GO:0003677">
    <property type="term" value="F:DNA binding"/>
    <property type="evidence" value="ECO:0007669"/>
    <property type="project" value="InterPro"/>
</dbReference>
<evidence type="ECO:0000256" key="1">
    <source>
        <dbReference type="SAM" id="MobiDB-lite"/>
    </source>
</evidence>
<evidence type="ECO:0000313" key="4">
    <source>
        <dbReference type="EMBL" id="BBM47022.1"/>
    </source>
</evidence>
<dbReference type="SUPFAM" id="SSF52540">
    <property type="entry name" value="P-loop containing nucleoside triphosphate hydrolases"/>
    <property type="match status" value="2"/>
</dbReference>
<sequence length="874" mass="103843">MERFLYEKLDVSREIGATKEIPNFLKQGLSKRIELREYQKEAFENFITYFENEKLNKNKQIHTLFHMATGSGKTVIMAGLILYLYEKGYRNFLFFVKQTNILEKTKDNFINVLSNKYLFNEDLNYLGGKVKINVVDNFQRNVFENNNINICFTTTSQLHLDLFKTKENTMTGDDFKNNEVVFISDESHHLNAFTKNKNKSEDKKKSKKDSKKDEQKHWETSVMNIFNSNKKNILLEFTATVDLKDEEIEKKYKNKIIYNYPLKNFKESGYTKDFANFSINTDAWKRTLIALILSEYRKFLFSDCGQNIKPVIMLKSKVIKESRSFYDEFFEKINKLDNSDFENLPKEDKYLKKALDYFREKDKNNTFEFIKESLKDSFVEEKAIIIDGKEDDNTEKQLLLNSLEDKRNNKRIIFAVDMLNEGWDVLNLFDIVRLYDTRSSAKYTTAEAQLIGRGARYCPFLVNEEQEKFKRKYDFDLDNKYRILETMFFHSIDDSKYISELKKALIEIGLQEKNMIERKYILKDKFKNTDFYNHGYVFSNSRIEKTRENIYEIEEDLKYKIFYPKIKNKNAKIENLIDNKNEKISDNIKIKKIKLSEIDYNILSGTAIYFNELKFNFLKEKYPNLKTLKEFLTGENYLGNIGIEFKYVKGSEITGKDIYRELKQEVFPAICKHVNEIKTEYEGKEEFEPYKIKDVIKDKTIYLSRISSDGKGESQIKTSSSEFKLDLSVEDWYVYDDNYGTTEEKSFIKYFKTEIKPKLDQKNLEYYVIRNERFSELAIYSFDKGKRFEPDYLLFIKNKTLDEGKNKEYQIYAEPKGKQFLVEDEWKEGFLLEIEGKQKTAKNNHKIIGLPFFNGKGTKLKEFSEAVNKLLEKI</sequence>